<dbReference type="STRING" id="1703770.AMJ39_05290"/>
<dbReference type="InterPro" id="IPR012334">
    <property type="entry name" value="Pectin_lyas_fold"/>
</dbReference>
<feature type="chain" id="PRO_5006639626" description="Periplasmic copper-binding protein NosD beta helix domain-containing protein" evidence="8">
    <location>
        <begin position="24"/>
        <end position="519"/>
    </location>
</feature>
<keyword evidence="4" id="KW-0964">Secreted</keyword>
<evidence type="ECO:0000256" key="5">
    <source>
        <dbReference type="ARBA" id="ARBA00022729"/>
    </source>
</evidence>
<dbReference type="GO" id="GO:0005576">
    <property type="term" value="C:extracellular region"/>
    <property type="evidence" value="ECO:0007669"/>
    <property type="project" value="UniProtKB-SubCell"/>
</dbReference>
<evidence type="ECO:0000256" key="1">
    <source>
        <dbReference type="ARBA" id="ARBA00004196"/>
    </source>
</evidence>
<feature type="domain" description="Periplasmic copper-binding protein NosD beta helix" evidence="9">
    <location>
        <begin position="141"/>
        <end position="278"/>
    </location>
</feature>
<dbReference type="PANTHER" id="PTHR11319">
    <property type="entry name" value="G PROTEIN-COUPLED RECEPTOR-RELATED"/>
    <property type="match status" value="1"/>
</dbReference>
<evidence type="ECO:0000256" key="8">
    <source>
        <dbReference type="SAM" id="SignalP"/>
    </source>
</evidence>
<keyword evidence="5 8" id="KW-0732">Signal</keyword>
<feature type="signal peptide" evidence="8">
    <location>
        <begin position="1"/>
        <end position="23"/>
    </location>
</feature>
<evidence type="ECO:0000256" key="4">
    <source>
        <dbReference type="ARBA" id="ARBA00022525"/>
    </source>
</evidence>
<dbReference type="Pfam" id="PF02415">
    <property type="entry name" value="Chlam_PMP"/>
    <property type="match status" value="1"/>
</dbReference>
<dbReference type="InterPro" id="IPR006626">
    <property type="entry name" value="PbH1"/>
</dbReference>
<dbReference type="InterPro" id="IPR007742">
    <property type="entry name" value="NosD_dom"/>
</dbReference>
<dbReference type="SMART" id="SM00710">
    <property type="entry name" value="PbH1"/>
    <property type="match status" value="6"/>
</dbReference>
<dbReference type="Proteomes" id="UP000052008">
    <property type="component" value="Unassembled WGS sequence"/>
</dbReference>
<dbReference type="AlphaFoldDB" id="A0A0S7WSZ2"/>
<dbReference type="EMBL" id="LIZS01000024">
    <property type="protein sequence ID" value="KPJ53282.1"/>
    <property type="molecule type" value="Genomic_DNA"/>
</dbReference>
<sequence>MTKRLAILMCGALVAAAGTSATATVLHVPGEYPTIQAGIDAAVGGDTVLVADGIYTGEGNRDLDFGGVNMVVMSENGPEVTIIDCEADSLDPHRGFYFHSGEDSTSAVKGFSIRNGCGADGLFPQDNGGGILCYSSSPTIKGNRITANAAESNGGGIYCYASSATIKGNTISGNMVGWNGGGIFCYDCSGIIEGNAVTGNTAGWGGGIHSQWCSPTIKGNTIEANTAIVSGGGIWCSDSPTTVTIEANAIAGNTAVWGAGICSSEACPSVVGNIISDNAAGEDGGGIYCHYSASLMRRNTVTGNTAKGWGGGIYLGESSATALNCVLWGDSAGIDHEICLAGTSSIAITYSDIEGGWEGVGNIDADPMFVLADKQDYRLLWESPCIDAGHPDSLDPDGTRSDMGAHFFDQDDYMTLYLTPDATEIVPGGQFGLTFTLINRWAQPETLWMRTRVTLPNGNTSTSTQGPYSLPPDFTVQRHTARNLPFGVPLGLYGYRVRIGVPPSTLYDEDSFTFTLVEP</sequence>
<proteinExistence type="predicted"/>
<keyword evidence="7" id="KW-0998">Cell outer membrane</keyword>
<dbReference type="InterPro" id="IPR011050">
    <property type="entry name" value="Pectin_lyase_fold/virulence"/>
</dbReference>
<evidence type="ECO:0000259" key="9">
    <source>
        <dbReference type="Pfam" id="PF05048"/>
    </source>
</evidence>
<name>A0A0S7WSZ2_UNCT6</name>
<comment type="caution">
    <text evidence="10">The sequence shown here is derived from an EMBL/GenBank/DDBJ whole genome shotgun (WGS) entry which is preliminary data.</text>
</comment>
<dbReference type="SUPFAM" id="SSF51126">
    <property type="entry name" value="Pectin lyase-like"/>
    <property type="match status" value="1"/>
</dbReference>
<evidence type="ECO:0000313" key="10">
    <source>
        <dbReference type="EMBL" id="KPJ53282.1"/>
    </source>
</evidence>
<organism evidence="10 11">
    <name type="scientific">candidate division TA06 bacterium DG_24</name>
    <dbReference type="NCBI Taxonomy" id="1703770"/>
    <lineage>
        <taxon>Bacteria</taxon>
        <taxon>Bacteria division TA06</taxon>
    </lineage>
</organism>
<dbReference type="PATRIC" id="fig|1703770.3.peg.529"/>
<comment type="subcellular location">
    <subcellularLocation>
        <location evidence="1">Cell envelope</location>
    </subcellularLocation>
    <subcellularLocation>
        <location evidence="2">Cell outer membrane</location>
    </subcellularLocation>
    <subcellularLocation>
        <location evidence="3">Secreted</location>
    </subcellularLocation>
</comment>
<evidence type="ECO:0000256" key="6">
    <source>
        <dbReference type="ARBA" id="ARBA00023136"/>
    </source>
</evidence>
<dbReference type="Pfam" id="PF05048">
    <property type="entry name" value="NosD"/>
    <property type="match status" value="1"/>
</dbReference>
<evidence type="ECO:0000256" key="3">
    <source>
        <dbReference type="ARBA" id="ARBA00004613"/>
    </source>
</evidence>
<dbReference type="InterPro" id="IPR003368">
    <property type="entry name" value="POMP_repeat"/>
</dbReference>
<accession>A0A0S7WSZ2</accession>
<keyword evidence="6" id="KW-0472">Membrane</keyword>
<evidence type="ECO:0000256" key="7">
    <source>
        <dbReference type="ARBA" id="ARBA00023237"/>
    </source>
</evidence>
<reference evidence="10 11" key="1">
    <citation type="journal article" date="2015" name="Microbiome">
        <title>Genomic resolution of linkages in carbon, nitrogen, and sulfur cycling among widespread estuary sediment bacteria.</title>
        <authorList>
            <person name="Baker B.J."/>
            <person name="Lazar C.S."/>
            <person name="Teske A.P."/>
            <person name="Dick G.J."/>
        </authorList>
    </citation>
    <scope>NUCLEOTIDE SEQUENCE [LARGE SCALE GENOMIC DNA]</scope>
    <source>
        <strain evidence="10">DG_24</strain>
    </source>
</reference>
<evidence type="ECO:0000256" key="2">
    <source>
        <dbReference type="ARBA" id="ARBA00004442"/>
    </source>
</evidence>
<gene>
    <name evidence="10" type="ORF">AMJ39_05290</name>
</gene>
<protein>
    <recommendedName>
        <fullName evidence="9">Periplasmic copper-binding protein NosD beta helix domain-containing protein</fullName>
    </recommendedName>
</protein>
<dbReference type="Gene3D" id="2.160.20.10">
    <property type="entry name" value="Single-stranded right-handed beta-helix, Pectin lyase-like"/>
    <property type="match status" value="1"/>
</dbReference>
<dbReference type="PANTHER" id="PTHR11319:SF35">
    <property type="entry name" value="OUTER MEMBRANE PROTEIN PMPC-RELATED"/>
    <property type="match status" value="1"/>
</dbReference>
<evidence type="ECO:0000313" key="11">
    <source>
        <dbReference type="Proteomes" id="UP000052008"/>
    </source>
</evidence>
<dbReference type="GO" id="GO:0009279">
    <property type="term" value="C:cell outer membrane"/>
    <property type="evidence" value="ECO:0007669"/>
    <property type="project" value="UniProtKB-SubCell"/>
</dbReference>